<evidence type="ECO:0000256" key="4">
    <source>
        <dbReference type="ARBA" id="ARBA00022695"/>
    </source>
</evidence>
<keyword evidence="7" id="KW-0460">Magnesium</keyword>
<protein>
    <submittedName>
        <fullName evidence="15">HD domain-containing protein</fullName>
    </submittedName>
</protein>
<evidence type="ECO:0000256" key="5">
    <source>
        <dbReference type="ARBA" id="ARBA00022723"/>
    </source>
</evidence>
<keyword evidence="4" id="KW-0548">Nucleotidyltransferase</keyword>
<reference evidence="15 16" key="1">
    <citation type="submission" date="2024-01" db="EMBL/GenBank/DDBJ databases">
        <title>novel species in genus Adlercreutzia.</title>
        <authorList>
            <person name="Liu X."/>
        </authorList>
    </citation>
    <scope>NUCLEOTIDE SEQUENCE [LARGE SCALE GENOMIC DNA]</scope>
    <source>
        <strain evidence="15 16">R7</strain>
    </source>
</reference>
<dbReference type="Gene3D" id="1.10.3090.10">
    <property type="entry name" value="cca-adding enzyme, domain 2"/>
    <property type="match status" value="1"/>
</dbReference>
<dbReference type="SUPFAM" id="SSF81301">
    <property type="entry name" value="Nucleotidyltransferase"/>
    <property type="match status" value="1"/>
</dbReference>
<keyword evidence="3" id="KW-0819">tRNA processing</keyword>
<keyword evidence="8 9" id="KW-0694">RNA-binding</keyword>
<evidence type="ECO:0000313" key="16">
    <source>
        <dbReference type="Proteomes" id="UP001349994"/>
    </source>
</evidence>
<dbReference type="InterPro" id="IPR050264">
    <property type="entry name" value="Bact_CCA-adding_enz_type3_sf"/>
</dbReference>
<keyword evidence="16" id="KW-1185">Reference proteome</keyword>
<comment type="caution">
    <text evidence="15">The sequence shown here is derived from an EMBL/GenBank/DDBJ whole genome shotgun (WGS) entry which is preliminary data.</text>
</comment>
<dbReference type="Gene3D" id="1.10.246.80">
    <property type="match status" value="1"/>
</dbReference>
<sequence length="477" mass="52416">MARAHRNPNTSARPFRMAPDSGGARPSPLLPLPALALEALSLIEGAHGEAWCVGGCVRDALIDRPVHDVDIATSLPWTAVQRVFAAAGWGTVETGTAHGTLTVVKDGEPFEITTYRCDGAYSDGRHPDAITIASSIEEDLQRRDFTVNALAYHPERGLIDPYGGATDLERGVIRCVGDPSTRFTEDALRILRACRFASQLGFAIDGPTFNAMMASKHLLRKISGERVYRELERFVCGDYVHDALMGCVDVLAFVLPELVSMKGCEQVTKYHIYDVLEHTAWVVQHTPPEPLQRWSALFHDMGKPAAAFFEEREGERVEHFYGHAAVSVTLAEGIMRRLPFPAWLRRDVPVIVRVHDDVVPPEPRAVRRALNRLGGRTDLFEALCDIKRADALSQAPFCAPRADTAEELRRIMREIVAEGDAFTVKQLAINGNDIMGLGVKAGPAVGQLLEQCLGAVIDGTVPNEREALLAFADDRRT</sequence>
<dbReference type="PANTHER" id="PTHR46173:SF1">
    <property type="entry name" value="CCA TRNA NUCLEOTIDYLTRANSFERASE 1, MITOCHONDRIAL"/>
    <property type="match status" value="1"/>
</dbReference>
<feature type="domain" description="CCA-adding enzyme C-terminal" evidence="14">
    <location>
        <begin position="424"/>
        <end position="472"/>
    </location>
</feature>
<dbReference type="InterPro" id="IPR032828">
    <property type="entry name" value="PolyA_RNA-bd"/>
</dbReference>
<evidence type="ECO:0000256" key="2">
    <source>
        <dbReference type="ARBA" id="ARBA00022679"/>
    </source>
</evidence>
<dbReference type="RefSeq" id="WP_338210680.1">
    <property type="nucleotide sequence ID" value="NZ_JAYMFF010000015.1"/>
</dbReference>
<name>A0ABU6IIU9_9ACTN</name>
<dbReference type="InterPro" id="IPR032810">
    <property type="entry name" value="CCA-adding_enz_C"/>
</dbReference>
<dbReference type="Gene3D" id="3.30.460.10">
    <property type="entry name" value="Beta Polymerase, domain 2"/>
    <property type="match status" value="1"/>
</dbReference>
<evidence type="ECO:0000256" key="10">
    <source>
        <dbReference type="SAM" id="MobiDB-lite"/>
    </source>
</evidence>
<evidence type="ECO:0000256" key="9">
    <source>
        <dbReference type="RuleBase" id="RU003953"/>
    </source>
</evidence>
<feature type="domain" description="HD" evidence="12">
    <location>
        <begin position="270"/>
        <end position="393"/>
    </location>
</feature>
<dbReference type="Pfam" id="PF12627">
    <property type="entry name" value="PolyA_pol_RNAbd"/>
    <property type="match status" value="1"/>
</dbReference>
<comment type="cofactor">
    <cofactor evidence="1">
        <name>Mg(2+)</name>
        <dbReference type="ChEBI" id="CHEBI:18420"/>
    </cofactor>
</comment>
<keyword evidence="2 9" id="KW-0808">Transferase</keyword>
<keyword evidence="5" id="KW-0479">Metal-binding</keyword>
<feature type="region of interest" description="Disordered" evidence="10">
    <location>
        <begin position="1"/>
        <end position="24"/>
    </location>
</feature>
<organism evidence="15 16">
    <name type="scientific">Adlercreutzia wanghongyangiae</name>
    <dbReference type="NCBI Taxonomy" id="3111451"/>
    <lineage>
        <taxon>Bacteria</taxon>
        <taxon>Bacillati</taxon>
        <taxon>Actinomycetota</taxon>
        <taxon>Coriobacteriia</taxon>
        <taxon>Eggerthellales</taxon>
        <taxon>Eggerthellaceae</taxon>
        <taxon>Adlercreutzia</taxon>
    </lineage>
</organism>
<dbReference type="Pfam" id="PF01743">
    <property type="entry name" value="PolyA_pol"/>
    <property type="match status" value="1"/>
</dbReference>
<dbReference type="Pfam" id="PF13735">
    <property type="entry name" value="tRNA_NucTran2_2"/>
    <property type="match status" value="1"/>
</dbReference>
<dbReference type="EMBL" id="JAYMFF010000015">
    <property type="protein sequence ID" value="MEC4176386.1"/>
    <property type="molecule type" value="Genomic_DNA"/>
</dbReference>
<evidence type="ECO:0000256" key="7">
    <source>
        <dbReference type="ARBA" id="ARBA00022842"/>
    </source>
</evidence>
<dbReference type="PANTHER" id="PTHR46173">
    <property type="entry name" value="CCA TRNA NUCLEOTIDYLTRANSFERASE 1, MITOCHONDRIAL"/>
    <property type="match status" value="1"/>
</dbReference>
<evidence type="ECO:0000259" key="14">
    <source>
        <dbReference type="Pfam" id="PF13735"/>
    </source>
</evidence>
<evidence type="ECO:0000256" key="6">
    <source>
        <dbReference type="ARBA" id="ARBA00022741"/>
    </source>
</evidence>
<comment type="similarity">
    <text evidence="9">Belongs to the tRNA nucleotidyltransferase/poly(A) polymerase family.</text>
</comment>
<evidence type="ECO:0000256" key="3">
    <source>
        <dbReference type="ARBA" id="ARBA00022694"/>
    </source>
</evidence>
<feature type="domain" description="tRNA nucleotidyltransferase/poly(A) polymerase RNA and SrmB- binding" evidence="13">
    <location>
        <begin position="201"/>
        <end position="258"/>
    </location>
</feature>
<evidence type="ECO:0000259" key="12">
    <source>
        <dbReference type="Pfam" id="PF01966"/>
    </source>
</evidence>
<dbReference type="InterPro" id="IPR006674">
    <property type="entry name" value="HD_domain"/>
</dbReference>
<feature type="domain" description="Poly A polymerase head" evidence="11">
    <location>
        <begin position="51"/>
        <end position="174"/>
    </location>
</feature>
<evidence type="ECO:0000256" key="1">
    <source>
        <dbReference type="ARBA" id="ARBA00001946"/>
    </source>
</evidence>
<proteinExistence type="inferred from homology"/>
<dbReference type="InterPro" id="IPR043519">
    <property type="entry name" value="NT_sf"/>
</dbReference>
<dbReference type="Pfam" id="PF01966">
    <property type="entry name" value="HD"/>
    <property type="match status" value="1"/>
</dbReference>
<evidence type="ECO:0000313" key="15">
    <source>
        <dbReference type="EMBL" id="MEC4176386.1"/>
    </source>
</evidence>
<accession>A0ABU6IIU9</accession>
<keyword evidence="6" id="KW-0547">Nucleotide-binding</keyword>
<dbReference type="InterPro" id="IPR002646">
    <property type="entry name" value="PolA_pol_head_dom"/>
</dbReference>
<dbReference type="Proteomes" id="UP001349994">
    <property type="component" value="Unassembled WGS sequence"/>
</dbReference>
<dbReference type="CDD" id="cd05398">
    <property type="entry name" value="NT_ClassII-CCAase"/>
    <property type="match status" value="1"/>
</dbReference>
<dbReference type="SUPFAM" id="SSF81891">
    <property type="entry name" value="Poly A polymerase C-terminal region-like"/>
    <property type="match status" value="1"/>
</dbReference>
<evidence type="ECO:0000259" key="13">
    <source>
        <dbReference type="Pfam" id="PF12627"/>
    </source>
</evidence>
<gene>
    <name evidence="15" type="ORF">VIN30_07975</name>
</gene>
<evidence type="ECO:0000256" key="8">
    <source>
        <dbReference type="ARBA" id="ARBA00022884"/>
    </source>
</evidence>
<evidence type="ECO:0000259" key="11">
    <source>
        <dbReference type="Pfam" id="PF01743"/>
    </source>
</evidence>